<comment type="subcellular location">
    <subcellularLocation>
        <location evidence="1">Cell membrane</location>
        <topology evidence="1">Multi-pass membrane protein</topology>
    </subcellularLocation>
</comment>
<keyword evidence="3" id="KW-0547">Nucleotide-binding</keyword>
<accession>A0ABU5IX35</accession>
<dbReference type="SUPFAM" id="SSF52540">
    <property type="entry name" value="P-loop containing nucleoside triphosphate hydrolases"/>
    <property type="match status" value="1"/>
</dbReference>
<feature type="transmembrane region" description="Helical" evidence="7">
    <location>
        <begin position="285"/>
        <end position="309"/>
    </location>
</feature>
<feature type="transmembrane region" description="Helical" evidence="7">
    <location>
        <begin position="29"/>
        <end position="48"/>
    </location>
</feature>
<sequence length="596" mass="65737">MKKQKQMTNSSSHFKDFWNLLKDANPPKWILIFAISLSVIETAAGLILPLFTKSLVDQLAVAALETSVILLLALAFIIQTISGGFSFYFMTYIGESIVASLRKKLWKHILYLPIPYFDASESGETMSRVTQDTNTVKALITQHLISFVTGIISIIGAVAILLFIDWKMTIIMITAVPLSLIILMPLGRKMYKISKATQDEMAKFSGNLGRVLSDIRLVKAYHAENAEQSKGEKGISHLFQFGLKEARIQAIISPFMTFIMMLVLIILIGYGGVRVASGTLTAGSLVAIIIYMFQIVVPFSQMASFFTSFQKAMGATERIQMILSNEKEHAHTGIQVANPSKDIRFKNLSFSYKNNEPIIKNVNLHIPTGKTTAFVGPSGSGKTTLFALLERFYHPTNGEITLGDTNVAELNLHSWRSQIGYVSQESPIMSGTIRDNIKYGIDLGVSEQEVITAAELANAAEFIERLPQGFDTEVGERGIKLSGGQRQRIAIARALIRNPKILLLDEATSNLDSASELLVQKALQNLMKGRTTLVIAHRLSTVVEADQIVVLEQGEVTGTGSHQDLLQTHGLYRELAEQQLQSEKTNQVLLGNSKQG</sequence>
<keyword evidence="2 7" id="KW-0812">Transmembrane</keyword>
<evidence type="ECO:0000259" key="9">
    <source>
        <dbReference type="PROSITE" id="PS50929"/>
    </source>
</evidence>
<dbReference type="Gene3D" id="1.20.1560.10">
    <property type="entry name" value="ABC transporter type 1, transmembrane domain"/>
    <property type="match status" value="1"/>
</dbReference>
<evidence type="ECO:0000313" key="11">
    <source>
        <dbReference type="Proteomes" id="UP001290455"/>
    </source>
</evidence>
<feature type="domain" description="ABC transporter" evidence="8">
    <location>
        <begin position="343"/>
        <end position="578"/>
    </location>
</feature>
<dbReference type="PROSITE" id="PS00211">
    <property type="entry name" value="ABC_TRANSPORTER_1"/>
    <property type="match status" value="1"/>
</dbReference>
<dbReference type="CDD" id="cd18551">
    <property type="entry name" value="ABC_6TM_LmrA_like"/>
    <property type="match status" value="1"/>
</dbReference>
<feature type="transmembrane region" description="Helical" evidence="7">
    <location>
        <begin position="170"/>
        <end position="187"/>
    </location>
</feature>
<dbReference type="PANTHER" id="PTHR43394:SF1">
    <property type="entry name" value="ATP-BINDING CASSETTE SUB-FAMILY B MEMBER 10, MITOCHONDRIAL"/>
    <property type="match status" value="1"/>
</dbReference>
<evidence type="ECO:0000256" key="4">
    <source>
        <dbReference type="ARBA" id="ARBA00022840"/>
    </source>
</evidence>
<dbReference type="InterPro" id="IPR039421">
    <property type="entry name" value="Type_1_exporter"/>
</dbReference>
<dbReference type="PROSITE" id="PS50893">
    <property type="entry name" value="ABC_TRANSPORTER_2"/>
    <property type="match status" value="1"/>
</dbReference>
<gene>
    <name evidence="10" type="ORF">SM124_08165</name>
</gene>
<reference evidence="10 11" key="1">
    <citation type="submission" date="2023-11" db="EMBL/GenBank/DDBJ databases">
        <title>Bacillus jintuensis, isolated from a mudflat on the Beibu Gulf coast.</title>
        <authorList>
            <person name="Li M."/>
        </authorList>
    </citation>
    <scope>NUCLEOTIDE SEQUENCE [LARGE SCALE GENOMIC DNA]</scope>
    <source>
        <strain evidence="10 11">31A1R</strain>
    </source>
</reference>
<dbReference type="InterPro" id="IPR003439">
    <property type="entry name" value="ABC_transporter-like_ATP-bd"/>
</dbReference>
<dbReference type="Pfam" id="PF00005">
    <property type="entry name" value="ABC_tran"/>
    <property type="match status" value="1"/>
</dbReference>
<organism evidence="10 11">
    <name type="scientific">Robertmurraya mangrovi</name>
    <dbReference type="NCBI Taxonomy" id="3098077"/>
    <lineage>
        <taxon>Bacteria</taxon>
        <taxon>Bacillati</taxon>
        <taxon>Bacillota</taxon>
        <taxon>Bacilli</taxon>
        <taxon>Bacillales</taxon>
        <taxon>Bacillaceae</taxon>
        <taxon>Robertmurraya</taxon>
    </lineage>
</organism>
<feature type="transmembrane region" description="Helical" evidence="7">
    <location>
        <begin position="144"/>
        <end position="164"/>
    </location>
</feature>
<protein>
    <submittedName>
        <fullName evidence="10">ABC transporter ATP-binding protein</fullName>
    </submittedName>
</protein>
<evidence type="ECO:0000256" key="1">
    <source>
        <dbReference type="ARBA" id="ARBA00004651"/>
    </source>
</evidence>
<dbReference type="Proteomes" id="UP001290455">
    <property type="component" value="Unassembled WGS sequence"/>
</dbReference>
<evidence type="ECO:0000259" key="8">
    <source>
        <dbReference type="PROSITE" id="PS50893"/>
    </source>
</evidence>
<evidence type="ECO:0000313" key="10">
    <source>
        <dbReference type="EMBL" id="MDZ5471719.1"/>
    </source>
</evidence>
<proteinExistence type="predicted"/>
<keyword evidence="6 7" id="KW-0472">Membrane</keyword>
<keyword evidence="4 10" id="KW-0067">ATP-binding</keyword>
<evidence type="ECO:0000256" key="3">
    <source>
        <dbReference type="ARBA" id="ARBA00022741"/>
    </source>
</evidence>
<dbReference type="InterPro" id="IPR017871">
    <property type="entry name" value="ABC_transporter-like_CS"/>
</dbReference>
<dbReference type="InterPro" id="IPR011527">
    <property type="entry name" value="ABC1_TM_dom"/>
</dbReference>
<dbReference type="InterPro" id="IPR003593">
    <property type="entry name" value="AAA+_ATPase"/>
</dbReference>
<feature type="transmembrane region" description="Helical" evidence="7">
    <location>
        <begin position="68"/>
        <end position="94"/>
    </location>
</feature>
<dbReference type="SMART" id="SM00382">
    <property type="entry name" value="AAA"/>
    <property type="match status" value="1"/>
</dbReference>
<comment type="caution">
    <text evidence="10">The sequence shown here is derived from an EMBL/GenBank/DDBJ whole genome shotgun (WGS) entry which is preliminary data.</text>
</comment>
<feature type="transmembrane region" description="Helical" evidence="7">
    <location>
        <begin position="250"/>
        <end position="273"/>
    </location>
</feature>
<evidence type="ECO:0000256" key="7">
    <source>
        <dbReference type="SAM" id="Phobius"/>
    </source>
</evidence>
<dbReference type="GO" id="GO:0005524">
    <property type="term" value="F:ATP binding"/>
    <property type="evidence" value="ECO:0007669"/>
    <property type="project" value="UniProtKB-KW"/>
</dbReference>
<evidence type="ECO:0000256" key="2">
    <source>
        <dbReference type="ARBA" id="ARBA00022692"/>
    </source>
</evidence>
<dbReference type="InterPro" id="IPR036640">
    <property type="entry name" value="ABC1_TM_sf"/>
</dbReference>
<dbReference type="EMBL" id="JAXOFX010000004">
    <property type="protein sequence ID" value="MDZ5471719.1"/>
    <property type="molecule type" value="Genomic_DNA"/>
</dbReference>
<dbReference type="PROSITE" id="PS50929">
    <property type="entry name" value="ABC_TM1F"/>
    <property type="match status" value="1"/>
</dbReference>
<evidence type="ECO:0000256" key="5">
    <source>
        <dbReference type="ARBA" id="ARBA00022989"/>
    </source>
</evidence>
<keyword evidence="11" id="KW-1185">Reference proteome</keyword>
<dbReference type="Pfam" id="PF00664">
    <property type="entry name" value="ABC_membrane"/>
    <property type="match status" value="1"/>
</dbReference>
<dbReference type="Gene3D" id="3.40.50.300">
    <property type="entry name" value="P-loop containing nucleotide triphosphate hydrolases"/>
    <property type="match status" value="1"/>
</dbReference>
<name>A0ABU5IX35_9BACI</name>
<dbReference type="PANTHER" id="PTHR43394">
    <property type="entry name" value="ATP-DEPENDENT PERMEASE MDL1, MITOCHONDRIAL"/>
    <property type="match status" value="1"/>
</dbReference>
<feature type="domain" description="ABC transmembrane type-1" evidence="9">
    <location>
        <begin position="32"/>
        <end position="311"/>
    </location>
</feature>
<evidence type="ECO:0000256" key="6">
    <source>
        <dbReference type="ARBA" id="ARBA00023136"/>
    </source>
</evidence>
<dbReference type="RefSeq" id="WP_322446022.1">
    <property type="nucleotide sequence ID" value="NZ_JAXOFX010000004.1"/>
</dbReference>
<dbReference type="SUPFAM" id="SSF90123">
    <property type="entry name" value="ABC transporter transmembrane region"/>
    <property type="match status" value="1"/>
</dbReference>
<keyword evidence="5 7" id="KW-1133">Transmembrane helix</keyword>
<dbReference type="InterPro" id="IPR027417">
    <property type="entry name" value="P-loop_NTPase"/>
</dbReference>